<evidence type="ECO:0000313" key="3">
    <source>
        <dbReference type="Proteomes" id="UP000011116"/>
    </source>
</evidence>
<proteinExistence type="predicted"/>
<feature type="domain" description="Reverse transcriptase zinc-binding" evidence="1">
    <location>
        <begin position="178"/>
        <end position="260"/>
    </location>
</feature>
<sequence length="369" mass="42179">MVKWADICLPKDRGGLGIPASRRMNVALMLRWVCRILRGDGGLWLQLLEAKYLQGKPLLACPHSAGSQFWKSIQAIKDDIRLGLRFSVGNGSRTQFWLDPWLDGEPLSLRFPRLFAICEEPAILVSAAALEDRWQFAFRRSFGPEEVQEWDVLNEVVPLPVSSVYDNVSWSLSPSGEFSVNSAYQALCRVPVLSWLSPLSKAPMPLEIKIFVWQLLRDRLPSGTEVLKRHGPGNGTCPLCHVPETGTHILFSCVAAHALWCFVREALGPEWEAHDLAEFLQTRATQVGRKRRLFRLVFAAMMWTLWTTRNRMVIERVFQRHASDSFFKFLAFLQLWHPLARPRDRDQLQLYLDALLTSDQRLSVRSPSS</sequence>
<reference evidence="2" key="3">
    <citation type="submission" date="2022-01" db="UniProtKB">
        <authorList>
            <consortium name="EnsemblPlants"/>
        </authorList>
    </citation>
    <scope>IDENTIFICATION</scope>
    <source>
        <strain evidence="2">subsp. vulgare</strain>
    </source>
</reference>
<dbReference type="Proteomes" id="UP000011116">
    <property type="component" value="Chromosome 7H"/>
</dbReference>
<evidence type="ECO:0000313" key="2">
    <source>
        <dbReference type="EnsemblPlants" id="HORVU.MOREX.r3.7HG0660070.1.CDS1"/>
    </source>
</evidence>
<evidence type="ECO:0000259" key="1">
    <source>
        <dbReference type="Pfam" id="PF13966"/>
    </source>
</evidence>
<reference evidence="2" key="2">
    <citation type="submission" date="2020-10" db="EMBL/GenBank/DDBJ databases">
        <authorList>
            <person name="Scholz U."/>
            <person name="Mascher M."/>
            <person name="Fiebig A."/>
        </authorList>
    </citation>
    <scope>NUCLEOTIDE SEQUENCE [LARGE SCALE GENOMIC DNA]</scope>
    <source>
        <strain evidence="2">cv. Morex</strain>
    </source>
</reference>
<accession>A0A8I6Z0D3</accession>
<keyword evidence="3" id="KW-1185">Reference proteome</keyword>
<dbReference type="InterPro" id="IPR026960">
    <property type="entry name" value="RVT-Znf"/>
</dbReference>
<dbReference type="Pfam" id="PF13966">
    <property type="entry name" value="zf-RVT"/>
    <property type="match status" value="1"/>
</dbReference>
<reference evidence="3" key="1">
    <citation type="journal article" date="2012" name="Nature">
        <title>A physical, genetic and functional sequence assembly of the barley genome.</title>
        <authorList>
            <consortium name="The International Barley Genome Sequencing Consortium"/>
            <person name="Mayer K.F."/>
            <person name="Waugh R."/>
            <person name="Brown J.W."/>
            <person name="Schulman A."/>
            <person name="Langridge P."/>
            <person name="Platzer M."/>
            <person name="Fincher G.B."/>
            <person name="Muehlbauer G.J."/>
            <person name="Sato K."/>
            <person name="Close T.J."/>
            <person name="Wise R.P."/>
            <person name="Stein N."/>
        </authorList>
    </citation>
    <scope>NUCLEOTIDE SEQUENCE [LARGE SCALE GENOMIC DNA]</scope>
    <source>
        <strain evidence="3">cv. Morex</strain>
    </source>
</reference>
<organism evidence="2 3">
    <name type="scientific">Hordeum vulgare subsp. vulgare</name>
    <name type="common">Domesticated barley</name>
    <dbReference type="NCBI Taxonomy" id="112509"/>
    <lineage>
        <taxon>Eukaryota</taxon>
        <taxon>Viridiplantae</taxon>
        <taxon>Streptophyta</taxon>
        <taxon>Embryophyta</taxon>
        <taxon>Tracheophyta</taxon>
        <taxon>Spermatophyta</taxon>
        <taxon>Magnoliopsida</taxon>
        <taxon>Liliopsida</taxon>
        <taxon>Poales</taxon>
        <taxon>Poaceae</taxon>
        <taxon>BOP clade</taxon>
        <taxon>Pooideae</taxon>
        <taxon>Triticodae</taxon>
        <taxon>Triticeae</taxon>
        <taxon>Hordeinae</taxon>
        <taxon>Hordeum</taxon>
    </lineage>
</organism>
<dbReference type="PANTHER" id="PTHR36617:SF7">
    <property type="entry name" value="OS01G0823550 PROTEIN"/>
    <property type="match status" value="1"/>
</dbReference>
<dbReference type="EnsemblPlants" id="HORVU.MOREX.r3.7HG0660070.1">
    <property type="protein sequence ID" value="HORVU.MOREX.r3.7HG0660070.1.CDS1"/>
    <property type="gene ID" value="HORVU.MOREX.r3.7HG0660070"/>
</dbReference>
<protein>
    <recommendedName>
        <fullName evidence="1">Reverse transcriptase zinc-binding domain-containing protein</fullName>
    </recommendedName>
</protein>
<name>A0A8I6Z0D3_HORVV</name>
<dbReference type="PANTHER" id="PTHR36617">
    <property type="entry name" value="PROTEIN, PUTATIVE-RELATED"/>
    <property type="match status" value="1"/>
</dbReference>
<dbReference type="AlphaFoldDB" id="A0A8I6Z0D3"/>
<dbReference type="Gramene" id="HORVU.MOREX.r3.7HG0660070.1">
    <property type="protein sequence ID" value="HORVU.MOREX.r3.7HG0660070.1.CDS1"/>
    <property type="gene ID" value="HORVU.MOREX.r3.7HG0660070"/>
</dbReference>